<evidence type="ECO:0000313" key="3">
    <source>
        <dbReference type="Proteomes" id="UP000049855"/>
    </source>
</evidence>
<organism evidence="2 3">
    <name type="scientific">Sporomusa ovata</name>
    <dbReference type="NCBI Taxonomy" id="2378"/>
    <lineage>
        <taxon>Bacteria</taxon>
        <taxon>Bacillati</taxon>
        <taxon>Bacillota</taxon>
        <taxon>Negativicutes</taxon>
        <taxon>Selenomonadales</taxon>
        <taxon>Sporomusaceae</taxon>
        <taxon>Sporomusa</taxon>
    </lineage>
</organism>
<proteinExistence type="predicted"/>
<dbReference type="Proteomes" id="UP000049855">
    <property type="component" value="Unassembled WGS sequence"/>
</dbReference>
<dbReference type="RefSeq" id="WP_021170610.1">
    <property type="nucleotide sequence ID" value="NZ_CTRP01000014.1"/>
</dbReference>
<keyword evidence="3" id="KW-1185">Reference proteome</keyword>
<feature type="compositionally biased region" description="Basic and acidic residues" evidence="1">
    <location>
        <begin position="1"/>
        <end position="13"/>
    </location>
</feature>
<dbReference type="AlphaFoldDB" id="A0A0U1L651"/>
<name>A0A0U1L651_9FIRM</name>
<evidence type="ECO:0000256" key="1">
    <source>
        <dbReference type="SAM" id="MobiDB-lite"/>
    </source>
</evidence>
<gene>
    <name evidence="2" type="ORF">SpAn4DRAFT_1085</name>
</gene>
<evidence type="ECO:0000313" key="2">
    <source>
        <dbReference type="EMBL" id="CQR74623.1"/>
    </source>
</evidence>
<dbReference type="EMBL" id="CTRP01000014">
    <property type="protein sequence ID" value="CQR74623.1"/>
    <property type="molecule type" value="Genomic_DNA"/>
</dbReference>
<accession>A0A0U1L651</accession>
<protein>
    <submittedName>
        <fullName evidence="2">Uncharacterized protein</fullName>
    </submittedName>
</protein>
<reference evidence="3" key="1">
    <citation type="submission" date="2015-03" db="EMBL/GenBank/DDBJ databases">
        <authorList>
            <person name="Nijsse Bart"/>
        </authorList>
    </citation>
    <scope>NUCLEOTIDE SEQUENCE [LARGE SCALE GENOMIC DNA]</scope>
</reference>
<sequence>MTSEKNQEKDKNTKPANQPTQQEEEATQAVEIQNILSSLP</sequence>
<feature type="region of interest" description="Disordered" evidence="1">
    <location>
        <begin position="1"/>
        <end position="28"/>
    </location>
</feature>